<dbReference type="STRING" id="37916.MCHLDSM_05882"/>
<dbReference type="EMBL" id="JYNL01000064">
    <property type="protein sequence ID" value="KMO70987.1"/>
    <property type="molecule type" value="Genomic_DNA"/>
</dbReference>
<dbReference type="Proteomes" id="UP000036513">
    <property type="component" value="Unassembled WGS sequence"/>
</dbReference>
<accession>A0A0J6VN94</accession>
<organism evidence="2 3">
    <name type="scientific">Mycolicibacterium chlorophenolicum</name>
    <dbReference type="NCBI Taxonomy" id="37916"/>
    <lineage>
        <taxon>Bacteria</taxon>
        <taxon>Bacillati</taxon>
        <taxon>Actinomycetota</taxon>
        <taxon>Actinomycetes</taxon>
        <taxon>Mycobacteriales</taxon>
        <taxon>Mycobacteriaceae</taxon>
        <taxon>Mycolicibacterium</taxon>
    </lineage>
</organism>
<reference evidence="2 3" key="1">
    <citation type="journal article" date="2015" name="Genome Biol. Evol.">
        <title>Characterization of Three Mycobacterium spp. with Potential Use in Bioremediation by Genome Sequencing and Comparative Genomics.</title>
        <authorList>
            <person name="Das S."/>
            <person name="Pettersson B.M."/>
            <person name="Behra P.R."/>
            <person name="Ramesh M."/>
            <person name="Dasgupta S."/>
            <person name="Bhattacharya A."/>
            <person name="Kirsebom L.A."/>
        </authorList>
    </citation>
    <scope>NUCLEOTIDE SEQUENCE [LARGE SCALE GENOMIC DNA]</scope>
    <source>
        <strain evidence="2 3">DSM 43826</strain>
    </source>
</reference>
<protein>
    <submittedName>
        <fullName evidence="2">Uncharacterized protein</fullName>
    </submittedName>
</protein>
<feature type="region of interest" description="Disordered" evidence="1">
    <location>
        <begin position="25"/>
        <end position="46"/>
    </location>
</feature>
<proteinExistence type="predicted"/>
<sequence length="261" mass="27448">MRAWVRGVGSLAADCDAEVDESGAADATAQGIRTAAPTPKKTASAPTRPITEAFIAHGPPFPEATSYYPTKESVGKVLESGAVCRSSLSIPAAVGTVREHNCGIGSRHDAVYSVHSDTRRRRPTKEDRMNVRRLVATTAAAAAALLVTAGAAEAQPFSPPANNWCPGQALPFPMIRWDMNTCHTWYTVPSGKGNVKMVALKGDALDSWIYADGPAPVFTPPPPPPGPPPGTPFCSPRGALIIIPPICDEIGVDWPPGSLNH</sequence>
<evidence type="ECO:0000313" key="2">
    <source>
        <dbReference type="EMBL" id="KMO70987.1"/>
    </source>
</evidence>
<name>A0A0J6VN94_9MYCO</name>
<evidence type="ECO:0000256" key="1">
    <source>
        <dbReference type="SAM" id="MobiDB-lite"/>
    </source>
</evidence>
<keyword evidence="3" id="KW-1185">Reference proteome</keyword>
<dbReference type="AlphaFoldDB" id="A0A0J6VN94"/>
<dbReference type="PATRIC" id="fig|37916.4.peg.5900"/>
<feature type="compositionally biased region" description="Low complexity" evidence="1">
    <location>
        <begin position="33"/>
        <end position="46"/>
    </location>
</feature>
<comment type="caution">
    <text evidence="2">The sequence shown here is derived from an EMBL/GenBank/DDBJ whole genome shotgun (WGS) entry which is preliminary data.</text>
</comment>
<evidence type="ECO:0000313" key="3">
    <source>
        <dbReference type="Proteomes" id="UP000036513"/>
    </source>
</evidence>
<gene>
    <name evidence="2" type="ORF">MCHLDSM_05882</name>
</gene>